<dbReference type="InterPro" id="IPR003851">
    <property type="entry name" value="Znf_Dof"/>
</dbReference>
<protein>
    <recommendedName>
        <fullName evidence="10">Dof-type domain-containing protein</fullName>
    </recommendedName>
</protein>
<evidence type="ECO:0000256" key="9">
    <source>
        <dbReference type="SAM" id="MobiDB-lite"/>
    </source>
</evidence>
<sequence length="486" mass="54336">MTEPNDLTIKLFGKTIPLPEKSPKAVVAATISNIYATCDDGCNHNNNYKKNGFGRCRYRYITAAISDIVTDKTIDAEHELGDRKEDRSKQDGTAPLVASEEFMNLEVTYGPSDKRDALSIENESTGLETCKTDEDRNETSNPEEKTLKRLNKVLPCPRCNSMDTKFCYYNNYNVSQPRHFCKNCQRYWTAGGTMRNVPVGAGRRRSKNSSSHYRHVIVSEPLRNACDGTVLTLGSNTLLYETMCNTTQNRFHKPEELNIHVSYRGGKNGVEHLNGSSIATSNDEVYKAGSQDQMMQNCRSFPPHMPCFPGFFLPYSWNSARWSSPLPPPTFCPPSYSMPFYPTAPYWGCALPTSWNVPWLPQPSSEMQTAPSSGSNSPSLGKHSRDEDMGKPCSIGEDEPVNENNAERCLWISKTLRIDDPGEASRSSIWVTSGSKNDKVDSIGDERLFKGFQSKGDKRNQVLETSPILQANPAAFSRSINFQESS</sequence>
<organism evidence="11 12">
    <name type="scientific">Gossypium barbadense</name>
    <name type="common">Sea Island cotton</name>
    <name type="synonym">Hibiscus barbadensis</name>
    <dbReference type="NCBI Taxonomy" id="3634"/>
    <lineage>
        <taxon>Eukaryota</taxon>
        <taxon>Viridiplantae</taxon>
        <taxon>Streptophyta</taxon>
        <taxon>Embryophyta</taxon>
        <taxon>Tracheophyta</taxon>
        <taxon>Spermatophyta</taxon>
        <taxon>Magnoliopsida</taxon>
        <taxon>eudicotyledons</taxon>
        <taxon>Gunneridae</taxon>
        <taxon>Pentapetalae</taxon>
        <taxon>rosids</taxon>
        <taxon>malvids</taxon>
        <taxon>Malvales</taxon>
        <taxon>Malvaceae</taxon>
        <taxon>Malvoideae</taxon>
        <taxon>Gossypium</taxon>
    </lineage>
</organism>
<dbReference type="GO" id="GO:0005634">
    <property type="term" value="C:nucleus"/>
    <property type="evidence" value="ECO:0007669"/>
    <property type="project" value="UniProtKB-SubCell"/>
</dbReference>
<dbReference type="AlphaFoldDB" id="A0A2P5YC41"/>
<dbReference type="PROSITE" id="PS50884">
    <property type="entry name" value="ZF_DOF_2"/>
    <property type="match status" value="1"/>
</dbReference>
<dbReference type="PROSITE" id="PS01361">
    <property type="entry name" value="ZF_DOF_1"/>
    <property type="match status" value="1"/>
</dbReference>
<feature type="compositionally biased region" description="Basic and acidic residues" evidence="9">
    <location>
        <begin position="130"/>
        <end position="143"/>
    </location>
</feature>
<gene>
    <name evidence="11" type="ORF">GOBAR_AA07472</name>
</gene>
<evidence type="ECO:0000256" key="5">
    <source>
        <dbReference type="ARBA" id="ARBA00023125"/>
    </source>
</evidence>
<keyword evidence="1" id="KW-0479">Metal-binding</keyword>
<feature type="domain" description="Dof-type" evidence="10">
    <location>
        <begin position="154"/>
        <end position="208"/>
    </location>
</feature>
<keyword evidence="4" id="KW-0805">Transcription regulation</keyword>
<dbReference type="InterPro" id="IPR045174">
    <property type="entry name" value="Dof"/>
</dbReference>
<keyword evidence="3" id="KW-0862">Zinc</keyword>
<keyword evidence="5 8" id="KW-0238">DNA-binding</keyword>
<evidence type="ECO:0000256" key="7">
    <source>
        <dbReference type="ARBA" id="ARBA00023242"/>
    </source>
</evidence>
<evidence type="ECO:0000256" key="2">
    <source>
        <dbReference type="ARBA" id="ARBA00022771"/>
    </source>
</evidence>
<comment type="subcellular location">
    <subcellularLocation>
        <location evidence="8">Nucleus</location>
    </subcellularLocation>
</comment>
<evidence type="ECO:0000256" key="3">
    <source>
        <dbReference type="ARBA" id="ARBA00022833"/>
    </source>
</evidence>
<keyword evidence="6" id="KW-0804">Transcription</keyword>
<dbReference type="PANTHER" id="PTHR31089">
    <property type="entry name" value="CYCLIC DOF FACTOR 2"/>
    <property type="match status" value="1"/>
</dbReference>
<name>A0A2P5YC41_GOSBA</name>
<evidence type="ECO:0000313" key="12">
    <source>
        <dbReference type="Proteomes" id="UP000239757"/>
    </source>
</evidence>
<dbReference type="Pfam" id="PF02701">
    <property type="entry name" value="Zn_ribbon_Dof"/>
    <property type="match status" value="1"/>
</dbReference>
<accession>A0A2P5YC41</accession>
<evidence type="ECO:0000256" key="8">
    <source>
        <dbReference type="PROSITE-ProRule" id="PRU00071"/>
    </source>
</evidence>
<evidence type="ECO:0000256" key="6">
    <source>
        <dbReference type="ARBA" id="ARBA00023163"/>
    </source>
</evidence>
<keyword evidence="7 8" id="KW-0539">Nucleus</keyword>
<dbReference type="GO" id="GO:0003677">
    <property type="term" value="F:DNA binding"/>
    <property type="evidence" value="ECO:0007669"/>
    <property type="project" value="UniProtKB-UniRule"/>
</dbReference>
<dbReference type="GO" id="GO:0003700">
    <property type="term" value="F:DNA-binding transcription factor activity"/>
    <property type="evidence" value="ECO:0007669"/>
    <property type="project" value="InterPro"/>
</dbReference>
<dbReference type="GO" id="GO:0008270">
    <property type="term" value="F:zinc ion binding"/>
    <property type="evidence" value="ECO:0007669"/>
    <property type="project" value="UniProtKB-KW"/>
</dbReference>
<proteinExistence type="predicted"/>
<dbReference type="Proteomes" id="UP000239757">
    <property type="component" value="Unassembled WGS sequence"/>
</dbReference>
<dbReference type="OrthoDB" id="1927254at2759"/>
<feature type="compositionally biased region" description="Polar residues" evidence="9">
    <location>
        <begin position="362"/>
        <end position="379"/>
    </location>
</feature>
<keyword evidence="2 8" id="KW-0863">Zinc-finger</keyword>
<dbReference type="PANTHER" id="PTHR31089:SF75">
    <property type="entry name" value="CYCLIC DOF FACTOR 2"/>
    <property type="match status" value="1"/>
</dbReference>
<evidence type="ECO:0000256" key="4">
    <source>
        <dbReference type="ARBA" id="ARBA00023015"/>
    </source>
</evidence>
<evidence type="ECO:0000259" key="10">
    <source>
        <dbReference type="PROSITE" id="PS50884"/>
    </source>
</evidence>
<reference evidence="11 12" key="1">
    <citation type="submission" date="2015-01" db="EMBL/GenBank/DDBJ databases">
        <title>Genome of allotetraploid Gossypium barbadense reveals genomic plasticity and fiber elongation in cotton evolution.</title>
        <authorList>
            <person name="Chen X."/>
            <person name="Liu X."/>
            <person name="Zhao B."/>
            <person name="Zheng H."/>
            <person name="Hu Y."/>
            <person name="Lu G."/>
            <person name="Yang C."/>
            <person name="Chen J."/>
            <person name="Shan C."/>
            <person name="Zhang L."/>
            <person name="Zhou Y."/>
            <person name="Wang L."/>
            <person name="Guo W."/>
            <person name="Bai Y."/>
            <person name="Ruan J."/>
            <person name="Shangguan X."/>
            <person name="Mao Y."/>
            <person name="Jiang J."/>
            <person name="Zhu Y."/>
            <person name="Lei J."/>
            <person name="Kang H."/>
            <person name="Chen S."/>
            <person name="He X."/>
            <person name="Wang R."/>
            <person name="Wang Y."/>
            <person name="Chen J."/>
            <person name="Wang L."/>
            <person name="Yu S."/>
            <person name="Wang B."/>
            <person name="Wei J."/>
            <person name="Song S."/>
            <person name="Lu X."/>
            <person name="Gao Z."/>
            <person name="Gu W."/>
            <person name="Deng X."/>
            <person name="Ma D."/>
            <person name="Wang S."/>
            <person name="Liang W."/>
            <person name="Fang L."/>
            <person name="Cai C."/>
            <person name="Zhu X."/>
            <person name="Zhou B."/>
            <person name="Zhang Y."/>
            <person name="Chen Z."/>
            <person name="Xu S."/>
            <person name="Zhu R."/>
            <person name="Wang S."/>
            <person name="Zhang T."/>
            <person name="Zhao G."/>
        </authorList>
    </citation>
    <scope>NUCLEOTIDE SEQUENCE [LARGE SCALE GENOMIC DNA]</scope>
    <source>
        <strain evidence="12">cv. Xinhai21</strain>
        <tissue evidence="11">Leaf</tissue>
    </source>
</reference>
<dbReference type="EMBL" id="KZ663380">
    <property type="protein sequence ID" value="PPS13172.1"/>
    <property type="molecule type" value="Genomic_DNA"/>
</dbReference>
<feature type="region of interest" description="Disordered" evidence="9">
    <location>
        <begin position="121"/>
        <end position="143"/>
    </location>
</feature>
<evidence type="ECO:0000313" key="11">
    <source>
        <dbReference type="EMBL" id="PPS13172.1"/>
    </source>
</evidence>
<feature type="region of interest" description="Disordered" evidence="9">
    <location>
        <begin position="362"/>
        <end position="400"/>
    </location>
</feature>
<evidence type="ECO:0000256" key="1">
    <source>
        <dbReference type="ARBA" id="ARBA00022723"/>
    </source>
</evidence>